<proteinExistence type="predicted"/>
<dbReference type="InterPro" id="IPR036390">
    <property type="entry name" value="WH_DNA-bd_sf"/>
</dbReference>
<dbReference type="SMART" id="SM00347">
    <property type="entry name" value="HTH_MARR"/>
    <property type="match status" value="1"/>
</dbReference>
<sequence length="149" mass="17431">MNINNEIKQKSFENEWQKALINLHFTSHYFRDQLLSILKPHQINDQHYNILRILNGRYPEAACPSDIKAVLLNKRGDLTRLLDKLHKLNYVERSTNPINRRMIDIKITSAGIKLLNQLNSSINTNEIIKNNLSQKEATQLSLLLDKMRQ</sequence>
<evidence type="ECO:0000313" key="3">
    <source>
        <dbReference type="Proteomes" id="UP001060919"/>
    </source>
</evidence>
<dbReference type="PANTHER" id="PTHR33164:SF43">
    <property type="entry name" value="HTH-TYPE TRANSCRIPTIONAL REPRESSOR YETL"/>
    <property type="match status" value="1"/>
</dbReference>
<dbReference type="RefSeq" id="WP_264791712.1">
    <property type="nucleotide sequence ID" value="NZ_AP026867.1"/>
</dbReference>
<dbReference type="Proteomes" id="UP001060919">
    <property type="component" value="Chromosome"/>
</dbReference>
<dbReference type="InterPro" id="IPR000835">
    <property type="entry name" value="HTH_MarR-typ"/>
</dbReference>
<dbReference type="PROSITE" id="PS50995">
    <property type="entry name" value="HTH_MARR_2"/>
    <property type="match status" value="1"/>
</dbReference>
<dbReference type="GO" id="GO:0006950">
    <property type="term" value="P:response to stress"/>
    <property type="evidence" value="ECO:0007669"/>
    <property type="project" value="TreeGrafter"/>
</dbReference>
<dbReference type="InterPro" id="IPR036388">
    <property type="entry name" value="WH-like_DNA-bd_sf"/>
</dbReference>
<organism evidence="2 3">
    <name type="scientific">Aureispira anguillae</name>
    <dbReference type="NCBI Taxonomy" id="2864201"/>
    <lineage>
        <taxon>Bacteria</taxon>
        <taxon>Pseudomonadati</taxon>
        <taxon>Bacteroidota</taxon>
        <taxon>Saprospiria</taxon>
        <taxon>Saprospirales</taxon>
        <taxon>Saprospiraceae</taxon>
        <taxon>Aureispira</taxon>
    </lineage>
</organism>
<name>A0A915YCA1_9BACT</name>
<dbReference type="KEGG" id="aup:AsAng_0011010"/>
<feature type="domain" description="HTH marR-type" evidence="1">
    <location>
        <begin position="1"/>
        <end position="149"/>
    </location>
</feature>
<gene>
    <name evidence="2" type="ORF">AsAng_0011010</name>
</gene>
<evidence type="ECO:0000259" key="1">
    <source>
        <dbReference type="PROSITE" id="PS50995"/>
    </source>
</evidence>
<dbReference type="PRINTS" id="PR00598">
    <property type="entry name" value="HTHMARR"/>
</dbReference>
<dbReference type="EMBL" id="AP026867">
    <property type="protein sequence ID" value="BDS10393.1"/>
    <property type="molecule type" value="Genomic_DNA"/>
</dbReference>
<dbReference type="PANTHER" id="PTHR33164">
    <property type="entry name" value="TRANSCRIPTIONAL REGULATOR, MARR FAMILY"/>
    <property type="match status" value="1"/>
</dbReference>
<reference evidence="2" key="1">
    <citation type="submission" date="2022-09" db="EMBL/GenBank/DDBJ databases">
        <title>Aureispira anguillicida sp. nov., isolated from Leptocephalus of Japanese eel Anguilla japonica.</title>
        <authorList>
            <person name="Yuasa K."/>
            <person name="Mekata T."/>
            <person name="Ikunari K."/>
        </authorList>
    </citation>
    <scope>NUCLEOTIDE SEQUENCE</scope>
    <source>
        <strain evidence="2">EL160426</strain>
    </source>
</reference>
<evidence type="ECO:0000313" key="2">
    <source>
        <dbReference type="EMBL" id="BDS10393.1"/>
    </source>
</evidence>
<keyword evidence="3" id="KW-1185">Reference proteome</keyword>
<accession>A0A915YCA1</accession>
<dbReference type="SUPFAM" id="SSF46785">
    <property type="entry name" value="Winged helix' DNA-binding domain"/>
    <property type="match status" value="1"/>
</dbReference>
<protein>
    <recommendedName>
        <fullName evidence="1">HTH marR-type domain-containing protein</fullName>
    </recommendedName>
</protein>
<dbReference type="AlphaFoldDB" id="A0A915YCA1"/>
<dbReference type="InterPro" id="IPR039422">
    <property type="entry name" value="MarR/SlyA-like"/>
</dbReference>
<dbReference type="GO" id="GO:0003700">
    <property type="term" value="F:DNA-binding transcription factor activity"/>
    <property type="evidence" value="ECO:0007669"/>
    <property type="project" value="InterPro"/>
</dbReference>
<dbReference type="Gene3D" id="1.10.10.10">
    <property type="entry name" value="Winged helix-like DNA-binding domain superfamily/Winged helix DNA-binding domain"/>
    <property type="match status" value="1"/>
</dbReference>